<proteinExistence type="predicted"/>
<dbReference type="STRING" id="1537102.L1LB45"/>
<dbReference type="RefSeq" id="XP_004832003.1">
    <property type="nucleotide sequence ID" value="XM_004831946.1"/>
</dbReference>
<dbReference type="KEGG" id="beq:BEWA_050190"/>
<dbReference type="eggNOG" id="ENOG502TN8R">
    <property type="taxonomic scope" value="Eukaryota"/>
</dbReference>
<gene>
    <name evidence="1" type="ORF">BEWA_050190</name>
</gene>
<protein>
    <submittedName>
        <fullName evidence="1">Uncharacterized protein</fullName>
    </submittedName>
</protein>
<dbReference type="Proteomes" id="UP000031512">
    <property type="component" value="Unassembled WGS sequence"/>
</dbReference>
<evidence type="ECO:0000313" key="2">
    <source>
        <dbReference type="Proteomes" id="UP000031512"/>
    </source>
</evidence>
<dbReference type="GeneID" id="15805025"/>
<sequence length="466" mass="52855">MTGNSVDVDLNYHPGKTGQVSVISQGRRYSYKIASVTVTINVTEYLSDITTYKKLTYTSDKPKIQSIKNNSQDTNMPISDRSTFDVYYWIGDSDYKTPLIVKLEKDNCYEYDSRTSQWKKDVVASVNLGKGLDIQNCTWNKAHQLDISQTSGTYNCTSPACDKKFTIKPDETNKTTHQYIKYTFTPQTPENPSFLYFTDKYSEQTGFSYPRNVKYVNTYWKTSSPGPLIHYKSQEKNIWYKKATDANKWEEISGFGIDELSEDNAVVIKRLIYDNYLPTIKIDVSQTNTPQPTYTDRSSNETINVTKPGDDLKDYDQFTHKPKDNIYFKLGEVKHGDNTTLQGIETQGVFASVTAYYWNSDKNHKTPLLIELVTAENTSKYTYYNKKTKNSKEWTKLFRSDGRTTEIGDNDLKPILDELKNVQFHESSNTGVLAGTSVGTGLGGAGLGALSVWKGPALIARLIARL</sequence>
<reference evidence="1 2" key="1">
    <citation type="journal article" date="2012" name="BMC Genomics">
        <title>Comparative genomic analysis and phylogenetic position of Theileria equi.</title>
        <authorList>
            <person name="Kappmeyer L.S."/>
            <person name="Thiagarajan M."/>
            <person name="Herndon D.R."/>
            <person name="Ramsay J.D."/>
            <person name="Caler E."/>
            <person name="Djikeng A."/>
            <person name="Gillespie J.J."/>
            <person name="Lau A.O."/>
            <person name="Roalson E.H."/>
            <person name="Silva J.C."/>
            <person name="Silva M.G."/>
            <person name="Suarez C.E."/>
            <person name="Ueti M.W."/>
            <person name="Nene V.M."/>
            <person name="Mealey R.H."/>
            <person name="Knowles D.P."/>
            <person name="Brayton K.A."/>
        </authorList>
    </citation>
    <scope>NUCLEOTIDE SEQUENCE [LARGE SCALE GENOMIC DNA]</scope>
    <source>
        <strain evidence="1 2">WA</strain>
    </source>
</reference>
<dbReference type="AlphaFoldDB" id="L1LB45"/>
<keyword evidence="2" id="KW-1185">Reference proteome</keyword>
<evidence type="ECO:0000313" key="1">
    <source>
        <dbReference type="EMBL" id="EKX72551.1"/>
    </source>
</evidence>
<accession>L1LB45</accession>
<dbReference type="VEuPathDB" id="PiroplasmaDB:BEWA_050190"/>
<comment type="caution">
    <text evidence="1">The sequence shown here is derived from an EMBL/GenBank/DDBJ whole genome shotgun (WGS) entry which is preliminary data.</text>
</comment>
<dbReference type="EMBL" id="ACOU01000007">
    <property type="protein sequence ID" value="EKX72551.1"/>
    <property type="molecule type" value="Genomic_DNA"/>
</dbReference>
<name>L1LB45_THEEQ</name>
<organism evidence="1 2">
    <name type="scientific">Theileria equi strain WA</name>
    <dbReference type="NCBI Taxonomy" id="1537102"/>
    <lineage>
        <taxon>Eukaryota</taxon>
        <taxon>Sar</taxon>
        <taxon>Alveolata</taxon>
        <taxon>Apicomplexa</taxon>
        <taxon>Aconoidasida</taxon>
        <taxon>Piroplasmida</taxon>
        <taxon>Theileriidae</taxon>
        <taxon>Theileria</taxon>
    </lineage>
</organism>